<dbReference type="Pfam" id="PF03839">
    <property type="entry name" value="Sec62"/>
    <property type="match status" value="1"/>
</dbReference>
<reference evidence="13 14" key="1">
    <citation type="submission" date="2024-03" db="EMBL/GenBank/DDBJ databases">
        <title>Complete genome sequence of the green alga Chloropicon roscoffensis RCC1871.</title>
        <authorList>
            <person name="Lemieux C."/>
            <person name="Pombert J.-F."/>
            <person name="Otis C."/>
            <person name="Turmel M."/>
        </authorList>
    </citation>
    <scope>NUCLEOTIDE SEQUENCE [LARGE SCALE GENOMIC DNA]</scope>
    <source>
        <strain evidence="13 14">RCC1871</strain>
    </source>
</reference>
<gene>
    <name evidence="13" type="ORF">HKI87_03g19550</name>
</gene>
<keyword evidence="10 12" id="KW-0472">Membrane</keyword>
<dbReference type="InterPro" id="IPR004728">
    <property type="entry name" value="Sec62"/>
</dbReference>
<keyword evidence="5 12" id="KW-0812">Transmembrane</keyword>
<dbReference type="GO" id="GO:0031204">
    <property type="term" value="P:post-translational protein targeting to membrane, translocation"/>
    <property type="evidence" value="ECO:0007669"/>
    <property type="project" value="TreeGrafter"/>
</dbReference>
<accession>A0AAX4P379</accession>
<evidence type="ECO:0000256" key="7">
    <source>
        <dbReference type="ARBA" id="ARBA00022927"/>
    </source>
</evidence>
<evidence type="ECO:0000313" key="14">
    <source>
        <dbReference type="Proteomes" id="UP001472866"/>
    </source>
</evidence>
<organism evidence="13 14">
    <name type="scientific">Chloropicon roscoffensis</name>
    <dbReference type="NCBI Taxonomy" id="1461544"/>
    <lineage>
        <taxon>Eukaryota</taxon>
        <taxon>Viridiplantae</taxon>
        <taxon>Chlorophyta</taxon>
        <taxon>Chloropicophyceae</taxon>
        <taxon>Chloropicales</taxon>
        <taxon>Chloropicaceae</taxon>
        <taxon>Chloropicon</taxon>
    </lineage>
</organism>
<dbReference type="GO" id="GO:0005789">
    <property type="term" value="C:endoplasmic reticulum membrane"/>
    <property type="evidence" value="ECO:0007669"/>
    <property type="project" value="UniProtKB-SubCell"/>
</dbReference>
<evidence type="ECO:0000256" key="4">
    <source>
        <dbReference type="ARBA" id="ARBA00022448"/>
    </source>
</evidence>
<protein>
    <recommendedName>
        <fullName evidence="3">Translocation protein SEC62</fullName>
    </recommendedName>
</protein>
<evidence type="ECO:0000256" key="9">
    <source>
        <dbReference type="ARBA" id="ARBA00023010"/>
    </source>
</evidence>
<evidence type="ECO:0000256" key="12">
    <source>
        <dbReference type="SAM" id="Phobius"/>
    </source>
</evidence>
<evidence type="ECO:0000256" key="10">
    <source>
        <dbReference type="ARBA" id="ARBA00023136"/>
    </source>
</evidence>
<evidence type="ECO:0000256" key="3">
    <source>
        <dbReference type="ARBA" id="ARBA00021257"/>
    </source>
</evidence>
<keyword evidence="7" id="KW-0653">Protein transport</keyword>
<evidence type="ECO:0000256" key="5">
    <source>
        <dbReference type="ARBA" id="ARBA00022692"/>
    </source>
</evidence>
<feature type="region of interest" description="Disordered" evidence="11">
    <location>
        <begin position="283"/>
        <end position="330"/>
    </location>
</feature>
<evidence type="ECO:0000256" key="2">
    <source>
        <dbReference type="ARBA" id="ARBA00010604"/>
    </source>
</evidence>
<evidence type="ECO:0000256" key="11">
    <source>
        <dbReference type="SAM" id="MobiDB-lite"/>
    </source>
</evidence>
<dbReference type="PANTHER" id="PTHR12443:SF9">
    <property type="entry name" value="TRANSLOCATION PROTEIN SEC62"/>
    <property type="match status" value="1"/>
</dbReference>
<feature type="compositionally biased region" description="Acidic residues" evidence="11">
    <location>
        <begin position="294"/>
        <end position="330"/>
    </location>
</feature>
<dbReference type="EMBL" id="CP151503">
    <property type="protein sequence ID" value="WZN60426.1"/>
    <property type="molecule type" value="Genomic_DNA"/>
</dbReference>
<evidence type="ECO:0000256" key="6">
    <source>
        <dbReference type="ARBA" id="ARBA00022824"/>
    </source>
</evidence>
<name>A0AAX4P379_9CHLO</name>
<dbReference type="AlphaFoldDB" id="A0AAX4P379"/>
<evidence type="ECO:0000256" key="8">
    <source>
        <dbReference type="ARBA" id="ARBA00022989"/>
    </source>
</evidence>
<keyword evidence="14" id="KW-1185">Reference proteome</keyword>
<evidence type="ECO:0000256" key="1">
    <source>
        <dbReference type="ARBA" id="ARBA00004477"/>
    </source>
</evidence>
<sequence>MGDQVEKDAVHELAEDLLCKNWVESRPAIMGRQRVEIFRGKDLVAYLVDHSEAVERALPKQKGSPNDLARDVGRLLLKRGIICRSERLFKRPKLGRKKLTKFPRKVFAVENDQSKFIEGSFYTWNIERPPTPWVKVVSYAAVLLVFAVTLFPLAPYQVKVGVFYTSLTMLVFLLGLIGVRAVLHALVWTFTGKYVWFLPNLLADNVPLTEIFSPMFGEDKNKRGKPYPAPPLAKRLGAVAAVALTVFAAYKYTPEKGYGAKIRSTTDEMFDYLVEHSDLRRITGNSTGDAEAAAAEEDLPPPGEEMPEMPDIDLSDIVEDLPEEDFEDEL</sequence>
<keyword evidence="9" id="KW-0811">Translocation</keyword>
<evidence type="ECO:0000313" key="13">
    <source>
        <dbReference type="EMBL" id="WZN60426.1"/>
    </source>
</evidence>
<keyword evidence="4" id="KW-0813">Transport</keyword>
<proteinExistence type="inferred from homology"/>
<feature type="transmembrane region" description="Helical" evidence="12">
    <location>
        <begin position="136"/>
        <end position="156"/>
    </location>
</feature>
<comment type="subcellular location">
    <subcellularLocation>
        <location evidence="1">Endoplasmic reticulum membrane</location>
        <topology evidence="1">Multi-pass membrane protein</topology>
    </subcellularLocation>
</comment>
<dbReference type="PANTHER" id="PTHR12443">
    <property type="entry name" value="TRANSLOCATION PROTEIN SEC62"/>
    <property type="match status" value="1"/>
</dbReference>
<comment type="similarity">
    <text evidence="2">Belongs to the SEC62 family.</text>
</comment>
<dbReference type="Proteomes" id="UP001472866">
    <property type="component" value="Chromosome 03"/>
</dbReference>
<keyword evidence="6" id="KW-0256">Endoplasmic reticulum</keyword>
<feature type="transmembrane region" description="Helical" evidence="12">
    <location>
        <begin position="162"/>
        <end position="183"/>
    </location>
</feature>
<keyword evidence="8 12" id="KW-1133">Transmembrane helix</keyword>